<sequence>MHTIIKMVARLVLIIVCGLVSARFFSYEKGSPFGMSKAMFKSRYFWMGAVTGMIFVFSDYRFAHFFALPA</sequence>
<dbReference type="EMBL" id="JALBUF010000001">
    <property type="protein sequence ID" value="MCI0181861.1"/>
    <property type="molecule type" value="Genomic_DNA"/>
</dbReference>
<reference evidence="2" key="1">
    <citation type="submission" date="2022-03" db="EMBL/GenBank/DDBJ databases">
        <title>Draft Genome Sequence of Firmicute Strain S0AB, a Heterotrophic Iron/Sulfur-Oxidizing Extreme Acidophile.</title>
        <authorList>
            <person name="Vergara E."/>
            <person name="Pakostova E."/>
            <person name="Johnson D.B."/>
            <person name="Holmes D.S."/>
        </authorList>
    </citation>
    <scope>NUCLEOTIDE SEQUENCE</scope>
    <source>
        <strain evidence="2">S0AB</strain>
    </source>
</reference>
<name>A0A9X1V557_9BACL</name>
<accession>A0A9X1V557</accession>
<evidence type="ECO:0000313" key="2">
    <source>
        <dbReference type="EMBL" id="MCI0181861.1"/>
    </source>
</evidence>
<evidence type="ECO:0000313" key="3">
    <source>
        <dbReference type="Proteomes" id="UP001139263"/>
    </source>
</evidence>
<evidence type="ECO:0000256" key="1">
    <source>
        <dbReference type="SAM" id="Phobius"/>
    </source>
</evidence>
<comment type="caution">
    <text evidence="2">The sequence shown here is derived from an EMBL/GenBank/DDBJ whole genome shotgun (WGS) entry which is preliminary data.</text>
</comment>
<keyword evidence="1" id="KW-1133">Transmembrane helix</keyword>
<keyword evidence="1" id="KW-0812">Transmembrane</keyword>
<dbReference type="AlphaFoldDB" id="A0A9X1V557"/>
<feature type="transmembrane region" description="Helical" evidence="1">
    <location>
        <begin position="7"/>
        <end position="25"/>
    </location>
</feature>
<feature type="transmembrane region" description="Helical" evidence="1">
    <location>
        <begin position="45"/>
        <end position="63"/>
    </location>
</feature>
<gene>
    <name evidence="2" type="ORF">MM817_00108</name>
</gene>
<keyword evidence="3" id="KW-1185">Reference proteome</keyword>
<proteinExistence type="predicted"/>
<keyword evidence="1" id="KW-0472">Membrane</keyword>
<dbReference type="Proteomes" id="UP001139263">
    <property type="component" value="Unassembled WGS sequence"/>
</dbReference>
<dbReference type="RefSeq" id="WP_241711491.1">
    <property type="nucleotide sequence ID" value="NZ_JALBUF010000001.1"/>
</dbReference>
<organism evidence="2 3">
    <name type="scientific">Sulfoacidibacillus ferrooxidans</name>
    <dbReference type="NCBI Taxonomy" id="2005001"/>
    <lineage>
        <taxon>Bacteria</taxon>
        <taxon>Bacillati</taxon>
        <taxon>Bacillota</taxon>
        <taxon>Bacilli</taxon>
        <taxon>Bacillales</taxon>
        <taxon>Alicyclobacillaceae</taxon>
        <taxon>Sulfoacidibacillus</taxon>
    </lineage>
</organism>
<protein>
    <submittedName>
        <fullName evidence="2">Uncharacterized protein</fullName>
    </submittedName>
</protein>